<organism evidence="3 4">
    <name type="scientific">Candidatus Pantoea edessiphila</name>
    <dbReference type="NCBI Taxonomy" id="2044610"/>
    <lineage>
        <taxon>Bacteria</taxon>
        <taxon>Pseudomonadati</taxon>
        <taxon>Pseudomonadota</taxon>
        <taxon>Gammaproteobacteria</taxon>
        <taxon>Enterobacterales</taxon>
        <taxon>Erwiniaceae</taxon>
        <taxon>Pantoea</taxon>
    </lineage>
</organism>
<dbReference type="Proteomes" id="UP000296153">
    <property type="component" value="Unassembled WGS sequence"/>
</dbReference>
<dbReference type="NCBIfam" id="NF002490">
    <property type="entry name" value="PRK01777.1"/>
    <property type="match status" value="1"/>
</dbReference>
<dbReference type="SUPFAM" id="SSF54285">
    <property type="entry name" value="MoaD/ThiS"/>
    <property type="match status" value="1"/>
</dbReference>
<dbReference type="InterPro" id="IPR016155">
    <property type="entry name" value="Mopterin_synth/thiamin_S_b"/>
</dbReference>
<dbReference type="InterPro" id="IPR005346">
    <property type="entry name" value="RnfH"/>
</dbReference>
<dbReference type="InterPro" id="IPR037021">
    <property type="entry name" value="RnfH_sf"/>
</dbReference>
<evidence type="ECO:0000256" key="2">
    <source>
        <dbReference type="HAMAP-Rule" id="MF_00460"/>
    </source>
</evidence>
<accession>A0A2P5T143</accession>
<reference evidence="3 4" key="1">
    <citation type="journal article" date="2018" name="Genome Biol. Evol.">
        <title>Cladogenesis and Genomic Streamlining in Extracellular Endosymbionts of Tropical Stink Bugs.</title>
        <authorList>
            <person name="Otero-Bravo A."/>
            <person name="Goffredi S."/>
            <person name="Sabree Z.L."/>
        </authorList>
    </citation>
    <scope>NUCLEOTIDE SEQUENCE [LARGE SCALE GENOMIC DNA]</scope>
    <source>
        <strain evidence="3 4">SoEE</strain>
    </source>
</reference>
<proteinExistence type="inferred from homology"/>
<evidence type="ECO:0000313" key="4">
    <source>
        <dbReference type="Proteomes" id="UP000296153"/>
    </source>
</evidence>
<protein>
    <recommendedName>
        <fullName evidence="2">UPF0125 protein CRV12_01480</fullName>
    </recommendedName>
</protein>
<dbReference type="PANTHER" id="PTHR37483:SF1">
    <property type="entry name" value="UPF0125 PROTEIN RATB"/>
    <property type="match status" value="1"/>
</dbReference>
<evidence type="ECO:0000256" key="1">
    <source>
        <dbReference type="ARBA" id="ARBA00010645"/>
    </source>
</evidence>
<name>A0A2P5T143_9GAMM</name>
<evidence type="ECO:0000313" key="3">
    <source>
        <dbReference type="EMBL" id="PPI88280.1"/>
    </source>
</evidence>
<dbReference type="Pfam" id="PF03658">
    <property type="entry name" value="Ub-RnfH"/>
    <property type="match status" value="1"/>
</dbReference>
<dbReference type="HAMAP" id="MF_00460">
    <property type="entry name" value="UPF0125_RnfH"/>
    <property type="match status" value="1"/>
</dbReference>
<dbReference type="Gene3D" id="3.10.20.280">
    <property type="entry name" value="RnfH-like"/>
    <property type="match status" value="1"/>
</dbReference>
<dbReference type="EMBL" id="PDKT01000001">
    <property type="protein sequence ID" value="PPI88280.1"/>
    <property type="molecule type" value="Genomic_DNA"/>
</dbReference>
<dbReference type="RefSeq" id="WP_241973762.1">
    <property type="nucleotide sequence ID" value="NZ_PDKT01000001.1"/>
</dbReference>
<dbReference type="PANTHER" id="PTHR37483">
    <property type="entry name" value="UPF0125 PROTEIN RATB"/>
    <property type="match status" value="1"/>
</dbReference>
<gene>
    <name evidence="3" type="ORF">CRV12_01480</name>
</gene>
<comment type="similarity">
    <text evidence="1 2">Belongs to the UPF0125 (RnfH) family.</text>
</comment>
<sequence length="94" mass="11283">MYVELVYAVAQKYYHFYFEFNNHSTVKELIEISGILELHNEINLNDNKIGIYGKLIDLEHIVKEGDRIEIYRSLPLNPIELRRQLIKKHVKNRK</sequence>
<comment type="caution">
    <text evidence="3">The sequence shown here is derived from an EMBL/GenBank/DDBJ whole genome shotgun (WGS) entry which is preliminary data.</text>
</comment>
<dbReference type="AlphaFoldDB" id="A0A2P5T143"/>